<organism evidence="4">
    <name type="scientific">Zooxanthella nutricula</name>
    <dbReference type="NCBI Taxonomy" id="1333877"/>
    <lineage>
        <taxon>Eukaryota</taxon>
        <taxon>Sar</taxon>
        <taxon>Alveolata</taxon>
        <taxon>Dinophyceae</taxon>
        <taxon>Peridiniales</taxon>
        <taxon>Peridiniales incertae sedis</taxon>
        <taxon>Zooxanthella</taxon>
    </lineage>
</organism>
<evidence type="ECO:0000256" key="1">
    <source>
        <dbReference type="SAM" id="MobiDB-lite"/>
    </source>
</evidence>
<dbReference type="InterPro" id="IPR018247">
    <property type="entry name" value="EF_Hand_1_Ca_BS"/>
</dbReference>
<keyword evidence="2" id="KW-0732">Signal</keyword>
<dbReference type="AlphaFoldDB" id="A0A7S2I492"/>
<feature type="signal peptide" evidence="2">
    <location>
        <begin position="1"/>
        <end position="20"/>
    </location>
</feature>
<dbReference type="InterPro" id="IPR002048">
    <property type="entry name" value="EF_hand_dom"/>
</dbReference>
<proteinExistence type="predicted"/>
<dbReference type="PROSITE" id="PS00018">
    <property type="entry name" value="EF_HAND_1"/>
    <property type="match status" value="1"/>
</dbReference>
<name>A0A7S2I492_9DINO</name>
<dbReference type="GO" id="GO:0005509">
    <property type="term" value="F:calcium ion binding"/>
    <property type="evidence" value="ECO:0007669"/>
    <property type="project" value="InterPro"/>
</dbReference>
<protein>
    <recommendedName>
        <fullName evidence="3">EF-hand domain-containing protein</fullName>
    </recommendedName>
</protein>
<dbReference type="EMBL" id="HBGW01009562">
    <property type="protein sequence ID" value="CAD9508031.1"/>
    <property type="molecule type" value="Transcribed_RNA"/>
</dbReference>
<reference evidence="4" key="1">
    <citation type="submission" date="2021-01" db="EMBL/GenBank/DDBJ databases">
        <authorList>
            <person name="Corre E."/>
            <person name="Pelletier E."/>
            <person name="Niang G."/>
            <person name="Scheremetjew M."/>
            <person name="Finn R."/>
            <person name="Kale V."/>
            <person name="Holt S."/>
            <person name="Cochrane G."/>
            <person name="Meng A."/>
            <person name="Brown T."/>
            <person name="Cohen L."/>
        </authorList>
    </citation>
    <scope>NUCLEOTIDE SEQUENCE</scope>
    <source>
        <strain evidence="4">RCC3387</strain>
    </source>
</reference>
<feature type="region of interest" description="Disordered" evidence="1">
    <location>
        <begin position="132"/>
        <end position="151"/>
    </location>
</feature>
<sequence>MAVAAVIAFSVLSLVLTCHALCDRGAECWRTASACSRREPPSQCFRAGESREEWCACNMWGSNCKTCYAGRLQQSAFLQASANASDHAAFEAMDLAERRAHLGRAYACKDGGDATEEFQDFVLAQMDRDQDGSVSRAEFDGADRPLDLGAWPQERRCSPLRASAPLAGAPPGGSP</sequence>
<evidence type="ECO:0000313" key="4">
    <source>
        <dbReference type="EMBL" id="CAD9508031.1"/>
    </source>
</evidence>
<feature type="chain" id="PRO_5031377060" description="EF-hand domain-containing protein" evidence="2">
    <location>
        <begin position="21"/>
        <end position="175"/>
    </location>
</feature>
<evidence type="ECO:0000259" key="3">
    <source>
        <dbReference type="PROSITE" id="PS50222"/>
    </source>
</evidence>
<accession>A0A7S2I492</accession>
<dbReference type="PROSITE" id="PS50222">
    <property type="entry name" value="EF_HAND_2"/>
    <property type="match status" value="1"/>
</dbReference>
<evidence type="ECO:0000256" key="2">
    <source>
        <dbReference type="SAM" id="SignalP"/>
    </source>
</evidence>
<feature type="compositionally biased region" description="Basic and acidic residues" evidence="1">
    <location>
        <begin position="132"/>
        <end position="146"/>
    </location>
</feature>
<gene>
    <name evidence="4" type="ORF">BRAN1462_LOCUS6140</name>
</gene>
<feature type="domain" description="EF-hand" evidence="3">
    <location>
        <begin position="114"/>
        <end position="149"/>
    </location>
</feature>